<accession>A0A9R0ZYW1</accession>
<gene>
    <name evidence="2" type="ORF">TRITD_7Bv1G052190</name>
</gene>
<keyword evidence="1" id="KW-1133">Transmembrane helix</keyword>
<evidence type="ECO:0000256" key="1">
    <source>
        <dbReference type="SAM" id="Phobius"/>
    </source>
</evidence>
<keyword evidence="1" id="KW-0472">Membrane</keyword>
<name>A0A9R0ZYW1_TRITD</name>
<feature type="transmembrane region" description="Helical" evidence="1">
    <location>
        <begin position="16"/>
        <end position="36"/>
    </location>
</feature>
<evidence type="ECO:0000313" key="2">
    <source>
        <dbReference type="EMBL" id="VAI85296.1"/>
    </source>
</evidence>
<dbReference type="Gramene" id="TRITD7Bv1G052190.6">
    <property type="protein sequence ID" value="TRITD7Bv1G052190.6"/>
    <property type="gene ID" value="TRITD7Bv1G052190"/>
</dbReference>
<keyword evidence="1" id="KW-0812">Transmembrane</keyword>
<protein>
    <submittedName>
        <fullName evidence="2">Uncharacterized protein</fullName>
    </submittedName>
</protein>
<evidence type="ECO:0000313" key="3">
    <source>
        <dbReference type="Proteomes" id="UP000324705"/>
    </source>
</evidence>
<sequence length="116" mass="13882">MGAYAAGSCREVRTSVYIWVLLLGIFAYVTLHVVFFKHLAPQCLRDMFWGIRAYWKNTLGHIMTPGSRWRRGLKCREDSRWPRGLKCREDNRWPRGFKSREDNRWPSGFKCRENNR</sequence>
<dbReference type="AlphaFoldDB" id="A0A9R0ZYW1"/>
<reference evidence="2 3" key="1">
    <citation type="submission" date="2017-09" db="EMBL/GenBank/DDBJ databases">
        <authorList>
            <consortium name="International Durum Wheat Genome Sequencing Consortium (IDWGSC)"/>
            <person name="Milanesi L."/>
        </authorList>
    </citation>
    <scope>NUCLEOTIDE SEQUENCE [LARGE SCALE GENOMIC DNA]</scope>
    <source>
        <strain evidence="3">cv. Svevo</strain>
    </source>
</reference>
<organism evidence="2 3">
    <name type="scientific">Triticum turgidum subsp. durum</name>
    <name type="common">Durum wheat</name>
    <name type="synonym">Triticum durum</name>
    <dbReference type="NCBI Taxonomy" id="4567"/>
    <lineage>
        <taxon>Eukaryota</taxon>
        <taxon>Viridiplantae</taxon>
        <taxon>Streptophyta</taxon>
        <taxon>Embryophyta</taxon>
        <taxon>Tracheophyta</taxon>
        <taxon>Spermatophyta</taxon>
        <taxon>Magnoliopsida</taxon>
        <taxon>Liliopsida</taxon>
        <taxon>Poales</taxon>
        <taxon>Poaceae</taxon>
        <taxon>BOP clade</taxon>
        <taxon>Pooideae</taxon>
        <taxon>Triticodae</taxon>
        <taxon>Triticeae</taxon>
        <taxon>Triticinae</taxon>
        <taxon>Triticum</taxon>
    </lineage>
</organism>
<dbReference type="Proteomes" id="UP000324705">
    <property type="component" value="Chromosome 7B"/>
</dbReference>
<keyword evidence="3" id="KW-1185">Reference proteome</keyword>
<dbReference type="EMBL" id="LT934124">
    <property type="protein sequence ID" value="VAI85296.1"/>
    <property type="molecule type" value="Genomic_DNA"/>
</dbReference>
<proteinExistence type="predicted"/>